<feature type="transmembrane region" description="Helical" evidence="18">
    <location>
        <begin position="291"/>
        <end position="312"/>
    </location>
</feature>
<evidence type="ECO:0000256" key="1">
    <source>
        <dbReference type="ARBA" id="ARBA00003257"/>
    </source>
</evidence>
<keyword evidence="5" id="KW-0813">Transport</keyword>
<comment type="catalytic activity">
    <reaction evidence="17">
        <text>a ubiquinone + NADH + 5 H(+)(in) = a ubiquinol + NAD(+) + 4 H(+)(out)</text>
        <dbReference type="Rhea" id="RHEA:29091"/>
        <dbReference type="Rhea" id="RHEA-COMP:9565"/>
        <dbReference type="Rhea" id="RHEA-COMP:9566"/>
        <dbReference type="ChEBI" id="CHEBI:15378"/>
        <dbReference type="ChEBI" id="CHEBI:16389"/>
        <dbReference type="ChEBI" id="CHEBI:17976"/>
        <dbReference type="ChEBI" id="CHEBI:57540"/>
        <dbReference type="ChEBI" id="CHEBI:57945"/>
        <dbReference type="EC" id="7.1.1.2"/>
    </reaction>
</comment>
<evidence type="ECO:0000256" key="17">
    <source>
        <dbReference type="ARBA" id="ARBA00049551"/>
    </source>
</evidence>
<evidence type="ECO:0000259" key="19">
    <source>
        <dbReference type="Pfam" id="PF00361"/>
    </source>
</evidence>
<evidence type="ECO:0000256" key="5">
    <source>
        <dbReference type="ARBA" id="ARBA00022448"/>
    </source>
</evidence>
<evidence type="ECO:0000256" key="13">
    <source>
        <dbReference type="ARBA" id="ARBA00023075"/>
    </source>
</evidence>
<evidence type="ECO:0000256" key="11">
    <source>
        <dbReference type="ARBA" id="ARBA00022989"/>
    </source>
</evidence>
<feature type="transmembrane region" description="Helical" evidence="18">
    <location>
        <begin position="541"/>
        <end position="556"/>
    </location>
</feature>
<feature type="transmembrane region" description="Helical" evidence="18">
    <location>
        <begin position="174"/>
        <end position="191"/>
    </location>
</feature>
<accession>A0A343WNL6</accession>
<evidence type="ECO:0000256" key="8">
    <source>
        <dbReference type="ARBA" id="ARBA00022792"/>
    </source>
</evidence>
<evidence type="ECO:0000256" key="4">
    <source>
        <dbReference type="ARBA" id="ARBA00021096"/>
    </source>
</evidence>
<keyword evidence="7 18" id="KW-0812">Transmembrane</keyword>
<dbReference type="GO" id="GO:0005743">
    <property type="term" value="C:mitochondrial inner membrane"/>
    <property type="evidence" value="ECO:0007669"/>
    <property type="project" value="UniProtKB-SubCell"/>
</dbReference>
<keyword evidence="13" id="KW-0830">Ubiquinone</keyword>
<dbReference type="InterPro" id="IPR010934">
    <property type="entry name" value="NADH_DH_su5_C"/>
</dbReference>
<dbReference type="RefSeq" id="YP_009488334.1">
    <property type="nucleotide sequence ID" value="NC_037833.1"/>
</dbReference>
<evidence type="ECO:0000313" key="21">
    <source>
        <dbReference type="EMBL" id="AWD31592.1"/>
    </source>
</evidence>
<keyword evidence="12" id="KW-0520">NAD</keyword>
<evidence type="ECO:0000256" key="2">
    <source>
        <dbReference type="ARBA" id="ARBA00004448"/>
    </source>
</evidence>
<dbReference type="EMBL" id="MF351855">
    <property type="protein sequence ID" value="AWD31592.1"/>
    <property type="molecule type" value="Genomic_DNA"/>
</dbReference>
<evidence type="ECO:0000256" key="3">
    <source>
        <dbReference type="ARBA" id="ARBA00012944"/>
    </source>
</evidence>
<dbReference type="Pfam" id="PF00361">
    <property type="entry name" value="Proton_antipo_M"/>
    <property type="match status" value="1"/>
</dbReference>
<feature type="transmembrane region" description="Helical" evidence="18">
    <location>
        <begin position="203"/>
        <end position="227"/>
    </location>
</feature>
<dbReference type="PANTHER" id="PTHR42829:SF2">
    <property type="entry name" value="NADH-UBIQUINONE OXIDOREDUCTASE CHAIN 5"/>
    <property type="match status" value="1"/>
</dbReference>
<evidence type="ECO:0000256" key="14">
    <source>
        <dbReference type="ARBA" id="ARBA00023128"/>
    </source>
</evidence>
<feature type="transmembrane region" description="Helical" evidence="18">
    <location>
        <begin position="7"/>
        <end position="32"/>
    </location>
</feature>
<keyword evidence="6" id="KW-0679">Respiratory chain</keyword>
<name>A0A343WNL6_9HEMI</name>
<keyword evidence="15 18" id="KW-0472">Membrane</keyword>
<evidence type="ECO:0000256" key="10">
    <source>
        <dbReference type="ARBA" id="ARBA00022982"/>
    </source>
</evidence>
<dbReference type="InterPro" id="IPR001750">
    <property type="entry name" value="ND/Mrp_TM"/>
</dbReference>
<feature type="transmembrane region" description="Helical" evidence="18">
    <location>
        <begin position="440"/>
        <end position="465"/>
    </location>
</feature>
<feature type="transmembrane region" description="Helical" evidence="18">
    <location>
        <begin position="332"/>
        <end position="354"/>
    </location>
</feature>
<dbReference type="GeneID" id="36944081"/>
<organism evidence="21">
    <name type="scientific">Cysteochila chiniana</name>
    <dbReference type="NCBI Taxonomy" id="2172476"/>
    <lineage>
        <taxon>Eukaryota</taxon>
        <taxon>Metazoa</taxon>
        <taxon>Ecdysozoa</taxon>
        <taxon>Arthropoda</taxon>
        <taxon>Hexapoda</taxon>
        <taxon>Insecta</taxon>
        <taxon>Pterygota</taxon>
        <taxon>Neoptera</taxon>
        <taxon>Paraneoptera</taxon>
        <taxon>Hemiptera</taxon>
        <taxon>Heteroptera</taxon>
        <taxon>Panheteroptera</taxon>
        <taxon>Cimicomorpha</taxon>
        <taxon>Tingidae</taxon>
        <taxon>Cysteochila</taxon>
    </lineage>
</organism>
<evidence type="ECO:0000256" key="6">
    <source>
        <dbReference type="ARBA" id="ARBA00022660"/>
    </source>
</evidence>
<evidence type="ECO:0000259" key="20">
    <source>
        <dbReference type="Pfam" id="PF06455"/>
    </source>
</evidence>
<dbReference type="InterPro" id="IPR003945">
    <property type="entry name" value="NU5C-like"/>
</dbReference>
<dbReference type="PRINTS" id="PR01434">
    <property type="entry name" value="NADHDHGNASE5"/>
</dbReference>
<comment type="subcellular location">
    <subcellularLocation>
        <location evidence="2">Mitochondrion inner membrane</location>
        <topology evidence="2">Multi-pass membrane protein</topology>
    </subcellularLocation>
</comment>
<gene>
    <name evidence="21" type="primary">ND5</name>
</gene>
<feature type="transmembrane region" description="Helical" evidence="18">
    <location>
        <begin position="85"/>
        <end position="103"/>
    </location>
</feature>
<sequence>MYFFVSFFLIFVSIIFIIMGFIFLNYNFSFLLDWEVFSINSVSISMTLYVDWMSLFFSSVVLMISSMVVLYSYDYMNSDFYKLRFLFLVILFIISMMLMIYSLNMVSILLGWDGLGLVSYCLVVYYQSGSSYSSGMLTILTNRIGDVFILVGIGWVFNFGSFHFLYYLDMKYDWLEIFVFLIILASFTKSAQIPFSSWLPAAMAAPTPVSSLVHSSTLVTAGVYLLIRFGNLLMLSFYINFFFIISVLTMFMAGLGANFDYDLKSIVAFSTLSQLGLMMSILFSGSFDLSYFHLLSHAFFKSLLFMCSGLFIHSVWDSQDIRYMGYCLDKPYTTSCFLISNFSLCGLFFLSGFYSKDLILEFFMSFNANFLKLFIYLFSISLTVCYTFRLIYYLVIKGVIFFTFRSVDEGVSSFFSLIILVVFSVIFGSFYSWLTFETPFFYFFPFLIKISVLLFMIFGIIFYLFSLSFKINNFYMFNFLGSMWYLFFLGCSFFNYNYYKFCYIYKNLIDDGWGESYMSSYSFSLISFFSLKLNYLIFNNLKYYMLMFFFIMVYFMF</sequence>
<dbReference type="AlphaFoldDB" id="A0A343WNL6"/>
<geneLocation type="mitochondrion" evidence="21"/>
<dbReference type="GO" id="GO:0008137">
    <property type="term" value="F:NADH dehydrogenase (ubiquinone) activity"/>
    <property type="evidence" value="ECO:0007669"/>
    <property type="project" value="UniProtKB-EC"/>
</dbReference>
<keyword evidence="8" id="KW-0999">Mitochondrion inner membrane</keyword>
<feature type="domain" description="NADH:quinone oxidoreductase/Mrp antiporter transmembrane" evidence="19">
    <location>
        <begin position="102"/>
        <end position="374"/>
    </location>
</feature>
<dbReference type="PANTHER" id="PTHR42829">
    <property type="entry name" value="NADH-UBIQUINONE OXIDOREDUCTASE CHAIN 5"/>
    <property type="match status" value="1"/>
</dbReference>
<keyword evidence="14 21" id="KW-0496">Mitochondrion</keyword>
<evidence type="ECO:0000256" key="18">
    <source>
        <dbReference type="SAM" id="Phobius"/>
    </source>
</evidence>
<feature type="transmembrane region" description="Helical" evidence="18">
    <location>
        <begin position="52"/>
        <end position="73"/>
    </location>
</feature>
<dbReference type="EC" id="7.1.1.2" evidence="3"/>
<evidence type="ECO:0000256" key="16">
    <source>
        <dbReference type="ARBA" id="ARBA00031027"/>
    </source>
</evidence>
<dbReference type="GO" id="GO:0042773">
    <property type="term" value="P:ATP synthesis coupled electron transport"/>
    <property type="evidence" value="ECO:0007669"/>
    <property type="project" value="InterPro"/>
</dbReference>
<evidence type="ECO:0000256" key="9">
    <source>
        <dbReference type="ARBA" id="ARBA00022967"/>
    </source>
</evidence>
<dbReference type="GO" id="GO:0015990">
    <property type="term" value="P:electron transport coupled proton transport"/>
    <property type="evidence" value="ECO:0007669"/>
    <property type="project" value="TreeGrafter"/>
</dbReference>
<comment type="function">
    <text evidence="1">Core subunit of the mitochondrial membrane respiratory chain NADH dehydrogenase (Complex I) that is believed to belong to the minimal assembly required for catalysis. Complex I functions in the transfer of electrons from NADH to the respiratory chain. The immediate electron acceptor for the enzyme is believed to be ubiquinone.</text>
</comment>
<evidence type="ECO:0000256" key="7">
    <source>
        <dbReference type="ARBA" id="ARBA00022692"/>
    </source>
</evidence>
<feature type="transmembrane region" description="Helical" evidence="18">
    <location>
        <begin position="147"/>
        <end position="168"/>
    </location>
</feature>
<evidence type="ECO:0000256" key="15">
    <source>
        <dbReference type="ARBA" id="ARBA00023136"/>
    </source>
</evidence>
<keyword evidence="11 18" id="KW-1133">Transmembrane helix</keyword>
<dbReference type="Pfam" id="PF06455">
    <property type="entry name" value="NADH5_C"/>
    <property type="match status" value="1"/>
</dbReference>
<evidence type="ECO:0000256" key="12">
    <source>
        <dbReference type="ARBA" id="ARBA00023027"/>
    </source>
</evidence>
<reference evidence="21" key="1">
    <citation type="journal article" date="2018" name="BMC Genomics">
        <title>Compositional and mutational rate heterogeneity in mitochondrial genomes and its effect on the phylogenetic inferences of Cimicomorpha (Hemiptera: Heteroptera).</title>
        <authorList>
            <person name="Yang H."/>
            <person name="Li T."/>
            <person name="Dang K."/>
            <person name="Bu W."/>
        </authorList>
    </citation>
    <scope>NUCLEOTIDE SEQUENCE</scope>
</reference>
<proteinExistence type="predicted"/>
<feature type="transmembrane region" description="Helical" evidence="18">
    <location>
        <begin position="414"/>
        <end position="434"/>
    </location>
</feature>
<dbReference type="GO" id="GO:0003954">
    <property type="term" value="F:NADH dehydrogenase activity"/>
    <property type="evidence" value="ECO:0007669"/>
    <property type="project" value="TreeGrafter"/>
</dbReference>
<dbReference type="CTD" id="4540"/>
<feature type="transmembrane region" description="Helical" evidence="18">
    <location>
        <begin position="266"/>
        <end position="285"/>
    </location>
</feature>
<protein>
    <recommendedName>
        <fullName evidence="4">NADH-ubiquinone oxidoreductase chain 5</fullName>
        <ecNumber evidence="3">7.1.1.2</ecNumber>
    </recommendedName>
    <alternativeName>
        <fullName evidence="16">NADH dehydrogenase subunit 5</fullName>
    </alternativeName>
</protein>
<feature type="transmembrane region" description="Helical" evidence="18">
    <location>
        <begin position="233"/>
        <end position="254"/>
    </location>
</feature>
<keyword evidence="9" id="KW-1278">Translocase</keyword>
<feature type="transmembrane region" description="Helical" evidence="18">
    <location>
        <begin position="374"/>
        <end position="402"/>
    </location>
</feature>
<feature type="domain" description="NADH dehydrogenase subunit 5 C-terminal" evidence="20">
    <location>
        <begin position="386"/>
        <end position="556"/>
    </location>
</feature>
<feature type="transmembrane region" description="Helical" evidence="18">
    <location>
        <begin position="477"/>
        <end position="496"/>
    </location>
</feature>
<keyword evidence="10" id="KW-0249">Electron transport</keyword>